<feature type="compositionally biased region" description="Polar residues" evidence="3">
    <location>
        <begin position="62"/>
        <end position="79"/>
    </location>
</feature>
<dbReference type="SUPFAM" id="SSF53822">
    <property type="entry name" value="Periplasmic binding protein-like I"/>
    <property type="match status" value="1"/>
</dbReference>
<comment type="caution">
    <text evidence="5">The sequence shown here is derived from an EMBL/GenBank/DDBJ whole genome shotgun (WGS) entry which is preliminary data.</text>
</comment>
<keyword evidence="2" id="KW-0732">Signal</keyword>
<protein>
    <submittedName>
        <fullName evidence="5">ABC-type branched-subunit amino acid transport system substrate-binding protein</fullName>
    </submittedName>
</protein>
<gene>
    <name evidence="5" type="ORF">HNP84_001116</name>
</gene>
<dbReference type="PANTHER" id="PTHR30483:SF6">
    <property type="entry name" value="PERIPLASMIC BINDING PROTEIN OF ABC TRANSPORTER FOR NATURAL AMINO ACIDS"/>
    <property type="match status" value="1"/>
</dbReference>
<evidence type="ECO:0000256" key="1">
    <source>
        <dbReference type="ARBA" id="ARBA00010062"/>
    </source>
</evidence>
<dbReference type="InterPro" id="IPR028081">
    <property type="entry name" value="Leu-bd"/>
</dbReference>
<dbReference type="Pfam" id="PF13458">
    <property type="entry name" value="Peripla_BP_6"/>
    <property type="match status" value="1"/>
</dbReference>
<accession>A0A840P1S1</accession>
<feature type="region of interest" description="Disordered" evidence="3">
    <location>
        <begin position="46"/>
        <end position="79"/>
    </location>
</feature>
<keyword evidence="6" id="KW-1185">Reference proteome</keyword>
<dbReference type="Proteomes" id="UP000578449">
    <property type="component" value="Unassembled WGS sequence"/>
</dbReference>
<dbReference type="AlphaFoldDB" id="A0A840P1S1"/>
<comment type="similarity">
    <text evidence="1">Belongs to the leucine-binding protein family.</text>
</comment>
<dbReference type="InterPro" id="IPR051010">
    <property type="entry name" value="BCAA_transport"/>
</dbReference>
<dbReference type="RefSeq" id="WP_185048244.1">
    <property type="nucleotide sequence ID" value="NZ_BAABIX010000076.1"/>
</dbReference>
<evidence type="ECO:0000313" key="6">
    <source>
        <dbReference type="Proteomes" id="UP000578449"/>
    </source>
</evidence>
<name>A0A840P1S1_9ACTN</name>
<dbReference type="Gene3D" id="3.40.50.2300">
    <property type="match status" value="2"/>
</dbReference>
<proteinExistence type="inferred from homology"/>
<dbReference type="PANTHER" id="PTHR30483">
    <property type="entry name" value="LEUCINE-SPECIFIC-BINDING PROTEIN"/>
    <property type="match status" value="1"/>
</dbReference>
<dbReference type="InterPro" id="IPR028082">
    <property type="entry name" value="Peripla_BP_I"/>
</dbReference>
<organism evidence="5 6">
    <name type="scientific">Thermocatellispora tengchongensis</name>
    <dbReference type="NCBI Taxonomy" id="1073253"/>
    <lineage>
        <taxon>Bacteria</taxon>
        <taxon>Bacillati</taxon>
        <taxon>Actinomycetota</taxon>
        <taxon>Actinomycetes</taxon>
        <taxon>Streptosporangiales</taxon>
        <taxon>Streptosporangiaceae</taxon>
        <taxon>Thermocatellispora</taxon>
    </lineage>
</organism>
<sequence length="474" mass="49499">MTGPSNDKHFHVMAPARAYGVLVAVSGLLLAIGLVLPLALASSAPADAGARRGDTGPIEIDSGSTRTDGAPASTGTSTAGRITDVAQGVTGTTIKVGVVLLDLSSVASLGLGLPNYEVELQQAAFDSLFDAINAGGGINGRTIEPIYVSRDTIATTGPHSDKAICTRLAKDERVFAVIGFTYEAGTCAALQYQLPVVTRYPALEHVYRDSHGLLATLDPPLEQLQRNWANVLVKAGFVKGRKVGMLTVADGSTYQLSGKAAADTLERLGYPLTVMGELDPANSVSEIPALIQKMKSAGVDSVMLASDFANALRFIALAEAQRYRPQYLTSDLGSLASNGVLANAGQSLDGVIGFTNNAWPRGGAPTTPENQACLDNYHKTTTTKKIPPGEQSAVPLICAITQVFVRAATDAGTDLNPRSFVQALERIGTIDGLPAVLRGTFAPGKTGYSDQLQPVRWSSATKSYSAAGSPVDVR</sequence>
<reference evidence="5 6" key="1">
    <citation type="submission" date="2020-08" db="EMBL/GenBank/DDBJ databases">
        <title>Genomic Encyclopedia of Type Strains, Phase IV (KMG-IV): sequencing the most valuable type-strain genomes for metagenomic binning, comparative biology and taxonomic classification.</title>
        <authorList>
            <person name="Goeker M."/>
        </authorList>
    </citation>
    <scope>NUCLEOTIDE SEQUENCE [LARGE SCALE GENOMIC DNA]</scope>
    <source>
        <strain evidence="5 6">DSM 45615</strain>
    </source>
</reference>
<evidence type="ECO:0000259" key="4">
    <source>
        <dbReference type="Pfam" id="PF13458"/>
    </source>
</evidence>
<evidence type="ECO:0000256" key="2">
    <source>
        <dbReference type="ARBA" id="ARBA00022729"/>
    </source>
</evidence>
<evidence type="ECO:0000313" key="5">
    <source>
        <dbReference type="EMBL" id="MBB5131410.1"/>
    </source>
</evidence>
<evidence type="ECO:0000256" key="3">
    <source>
        <dbReference type="SAM" id="MobiDB-lite"/>
    </source>
</evidence>
<feature type="domain" description="Leucine-binding protein" evidence="4">
    <location>
        <begin position="121"/>
        <end position="435"/>
    </location>
</feature>
<dbReference type="EMBL" id="JACHGN010000002">
    <property type="protein sequence ID" value="MBB5131410.1"/>
    <property type="molecule type" value="Genomic_DNA"/>
</dbReference>